<proteinExistence type="predicted"/>
<reference evidence="1" key="1">
    <citation type="submission" date="2020-01" db="EMBL/GenBank/DDBJ databases">
        <authorList>
            <person name="Richard D."/>
        </authorList>
    </citation>
    <scope>NUCLEOTIDE SEQUENCE</scope>
    <source>
        <strain evidence="1">JP541</strain>
    </source>
</reference>
<feature type="non-terminal residue" evidence="1">
    <location>
        <position position="68"/>
    </location>
</feature>
<organism evidence="1 2">
    <name type="scientific">Xanthomonas citri pv. citri</name>
    <dbReference type="NCBI Taxonomy" id="611301"/>
    <lineage>
        <taxon>Bacteria</taxon>
        <taxon>Pseudomonadati</taxon>
        <taxon>Pseudomonadota</taxon>
        <taxon>Gammaproteobacteria</taxon>
        <taxon>Lysobacterales</taxon>
        <taxon>Lysobacteraceae</taxon>
        <taxon>Xanthomonas</taxon>
    </lineage>
</organism>
<dbReference type="Proteomes" id="UP000653002">
    <property type="component" value="Unassembled WGS sequence"/>
</dbReference>
<evidence type="ECO:0000313" key="1">
    <source>
        <dbReference type="EMBL" id="MBD4340574.1"/>
    </source>
</evidence>
<comment type="caution">
    <text evidence="1">The sequence shown here is derived from an EMBL/GenBank/DDBJ whole genome shotgun (WGS) entry which is preliminary data.</text>
</comment>
<dbReference type="AlphaFoldDB" id="A0A8I0HDW8"/>
<gene>
    <name evidence="1" type="ORF">GUH15_31940</name>
</gene>
<accession>A0A8I0HDW8</accession>
<sequence>METKDNNNQINYILKDDKYSFNSKVEGFNINEEIDLSKYNLGFNTSSNVREVLDNVKIKGVMNYDTWL</sequence>
<protein>
    <submittedName>
        <fullName evidence="1">Uncharacterized protein</fullName>
    </submittedName>
</protein>
<dbReference type="EMBL" id="JAABFR010002759">
    <property type="protein sequence ID" value="MBD4340574.1"/>
    <property type="molecule type" value="Genomic_DNA"/>
</dbReference>
<evidence type="ECO:0000313" key="2">
    <source>
        <dbReference type="Proteomes" id="UP000653002"/>
    </source>
</evidence>
<name>A0A8I0HDW8_XANCI</name>